<evidence type="ECO:0000313" key="7">
    <source>
        <dbReference type="EMBL" id="MFH5241035.1"/>
    </source>
</evidence>
<proteinExistence type="inferred from homology"/>
<name>A0ABW7K4L0_9NOCA</name>
<evidence type="ECO:0000256" key="3">
    <source>
        <dbReference type="SAM" id="MobiDB-lite"/>
    </source>
</evidence>
<evidence type="ECO:0000313" key="5">
    <source>
        <dbReference type="EMBL" id="MFH5210804.1"/>
    </source>
</evidence>
<gene>
    <name evidence="7" type="ORF">ACHIPV_03940</name>
    <name evidence="5" type="ORF">ACHIPZ_21745</name>
    <name evidence="6" type="ORF">ACHIRB_10165</name>
</gene>
<protein>
    <recommendedName>
        <fullName evidence="4">Low molecular weight antigen MTB12-like C-terminal domain-containing protein</fullName>
    </recommendedName>
</protein>
<organism evidence="6 10">
    <name type="scientific">Antrihabitans spumae</name>
    <dbReference type="NCBI Taxonomy" id="3373370"/>
    <lineage>
        <taxon>Bacteria</taxon>
        <taxon>Bacillati</taxon>
        <taxon>Actinomycetota</taxon>
        <taxon>Actinomycetes</taxon>
        <taxon>Mycobacteriales</taxon>
        <taxon>Nocardiaceae</taxon>
        <taxon>Antrihabitans</taxon>
    </lineage>
</organism>
<dbReference type="PROSITE" id="PS51257">
    <property type="entry name" value="PROKAR_LIPOPROTEIN"/>
    <property type="match status" value="1"/>
</dbReference>
<feature type="region of interest" description="Disordered" evidence="3">
    <location>
        <begin position="34"/>
        <end position="70"/>
    </location>
</feature>
<evidence type="ECO:0000256" key="1">
    <source>
        <dbReference type="ARBA" id="ARBA00022729"/>
    </source>
</evidence>
<dbReference type="InterPro" id="IPR036761">
    <property type="entry name" value="TTHA0802/YceI-like_sf"/>
</dbReference>
<dbReference type="EMBL" id="JBIMSP010000004">
    <property type="protein sequence ID" value="MFH5241035.1"/>
    <property type="molecule type" value="Genomic_DNA"/>
</dbReference>
<dbReference type="EMBL" id="JBIMSO010000066">
    <property type="protein sequence ID" value="MFH5210804.1"/>
    <property type="molecule type" value="Genomic_DNA"/>
</dbReference>
<evidence type="ECO:0000313" key="9">
    <source>
        <dbReference type="Proteomes" id="UP001609176"/>
    </source>
</evidence>
<evidence type="ECO:0000313" key="6">
    <source>
        <dbReference type="EMBL" id="MFH5228935.1"/>
    </source>
</evidence>
<feature type="domain" description="Low molecular weight antigen MTB12-like C-terminal" evidence="4">
    <location>
        <begin position="69"/>
        <end position="177"/>
    </location>
</feature>
<comment type="caution">
    <text evidence="6">The sequence shown here is derived from an EMBL/GenBank/DDBJ whole genome shotgun (WGS) entry which is preliminary data.</text>
</comment>
<accession>A0ABW7K4L0</accession>
<reference evidence="8 9" key="1">
    <citation type="submission" date="2024-10" db="EMBL/GenBank/DDBJ databases">
        <authorList>
            <person name="Riesco R."/>
        </authorList>
    </citation>
    <scope>NUCLEOTIDE SEQUENCE [LARGE SCALE GENOMIC DNA]</scope>
    <source>
        <strain evidence="7 9">NCIMB 15448</strain>
        <strain evidence="5 8">NCIMB 15449</strain>
        <strain evidence="6 10">NCIMB 15450</strain>
    </source>
</reference>
<evidence type="ECO:0000313" key="10">
    <source>
        <dbReference type="Proteomes" id="UP001609219"/>
    </source>
</evidence>
<evidence type="ECO:0000256" key="2">
    <source>
        <dbReference type="ARBA" id="ARBA00093774"/>
    </source>
</evidence>
<keyword evidence="1" id="KW-0732">Signal</keyword>
<comment type="similarity">
    <text evidence="2">Belongs to the MTB12 family.</text>
</comment>
<evidence type="ECO:0000259" key="4">
    <source>
        <dbReference type="Pfam" id="PF26580"/>
    </source>
</evidence>
<evidence type="ECO:0000313" key="8">
    <source>
        <dbReference type="Proteomes" id="UP001609175"/>
    </source>
</evidence>
<dbReference type="SUPFAM" id="SSF101874">
    <property type="entry name" value="YceI-like"/>
    <property type="match status" value="1"/>
</dbReference>
<dbReference type="InterPro" id="IPR058644">
    <property type="entry name" value="Mtb12-like_C"/>
</dbReference>
<dbReference type="Proteomes" id="UP001609176">
    <property type="component" value="Unassembled WGS sequence"/>
</dbReference>
<keyword evidence="10" id="KW-1185">Reference proteome</keyword>
<dbReference type="Proteomes" id="UP001609175">
    <property type="component" value="Unassembled WGS sequence"/>
</dbReference>
<dbReference type="RefSeq" id="WP_395116819.1">
    <property type="nucleotide sequence ID" value="NZ_JBIMSN010000042.1"/>
</dbReference>
<dbReference type="EMBL" id="JBIMSN010000042">
    <property type="protein sequence ID" value="MFH5228935.1"/>
    <property type="molecule type" value="Genomic_DNA"/>
</dbReference>
<dbReference type="Pfam" id="PF26580">
    <property type="entry name" value="Mtb12_C"/>
    <property type="match status" value="1"/>
</dbReference>
<sequence>MTSKRKDEQLKLRSTSRALIAGMAIVGAITMTACGSDDKSADSPTTTSAAAAATTSASAGSRDANLPAQPTPEELNAQFQRALDPAVPVEEKVDQVQGAEADPALVGQFVEAARNAGATVTITKVEPLGTDELQAAGTFSINGQPGDITVDFVAEDGKWKLKKEWVCTLLTNLQQPSPACA</sequence>
<dbReference type="Proteomes" id="UP001609219">
    <property type="component" value="Unassembled WGS sequence"/>
</dbReference>
<feature type="compositionally biased region" description="Low complexity" evidence="3">
    <location>
        <begin position="42"/>
        <end position="64"/>
    </location>
</feature>